<comment type="caution">
    <text evidence="2">The sequence shown here is derived from an EMBL/GenBank/DDBJ whole genome shotgun (WGS) entry which is preliminary data.</text>
</comment>
<evidence type="ECO:0000313" key="3">
    <source>
        <dbReference type="Proteomes" id="UP000279911"/>
    </source>
</evidence>
<sequence>MRSNMNQLFENERSVHVLYSYKESESYIEQVVGFIQDGIEAGDYVILVENERVYPMIHKVLSTRLSKDQMELVHFVNNFDFYYSSGSYHPPAITDYFTQMVQPYLEKEIPFRSWAHVEWATMKDPLHLIEDFEKIVDEAVNSLSFPLICAYEGEKMPEHLKKILMETHPFVLVENELVVSEQYIPMADIKK</sequence>
<dbReference type="EMBL" id="RSFW01000007">
    <property type="protein sequence ID" value="RSD28381.1"/>
    <property type="molecule type" value="Genomic_DNA"/>
</dbReference>
<organism evidence="2 3">
    <name type="scientific">Mesobacillus subterraneus</name>
    <dbReference type="NCBI Taxonomy" id="285983"/>
    <lineage>
        <taxon>Bacteria</taxon>
        <taxon>Bacillati</taxon>
        <taxon>Bacillota</taxon>
        <taxon>Bacilli</taxon>
        <taxon>Bacillales</taxon>
        <taxon>Bacillaceae</taxon>
        <taxon>Mesobacillus</taxon>
    </lineage>
</organism>
<gene>
    <name evidence="2" type="ORF">EJA10_04665</name>
</gene>
<feature type="domain" description="MEDS" evidence="1">
    <location>
        <begin position="16"/>
        <end position="169"/>
    </location>
</feature>
<evidence type="ECO:0000313" key="2">
    <source>
        <dbReference type="EMBL" id="RSD28381.1"/>
    </source>
</evidence>
<protein>
    <recommendedName>
        <fullName evidence="1">MEDS domain-containing protein</fullName>
    </recommendedName>
</protein>
<dbReference type="AlphaFoldDB" id="A0A3R9F3S9"/>
<proteinExistence type="predicted"/>
<dbReference type="Proteomes" id="UP000279911">
    <property type="component" value="Unassembled WGS sequence"/>
</dbReference>
<name>A0A3R9F3S9_9BACI</name>
<dbReference type="OrthoDB" id="2855396at2"/>
<reference evidence="3" key="1">
    <citation type="submission" date="2018-12" db="EMBL/GenBank/DDBJ databases">
        <title>Bacillus chawlae sp. nov., Bacillus glennii sp. nov., and Bacillus saganii sp. nov. Isolated from the Vehicle Assembly Building at Kennedy Space Center where the Viking Spacecraft were Assembled.</title>
        <authorList>
            <person name="Seuylemezian A."/>
            <person name="Vaishampayan P."/>
        </authorList>
    </citation>
    <scope>NUCLEOTIDE SEQUENCE [LARGE SCALE GENOMIC DNA]</scope>
    <source>
        <strain evidence="3">DSM 13966</strain>
    </source>
</reference>
<evidence type="ECO:0000259" key="1">
    <source>
        <dbReference type="Pfam" id="PF14417"/>
    </source>
</evidence>
<accession>A0A3R9F3S9</accession>
<dbReference type="InterPro" id="IPR025847">
    <property type="entry name" value="MEDS_domain"/>
</dbReference>
<dbReference type="RefSeq" id="WP_125478853.1">
    <property type="nucleotide sequence ID" value="NZ_RSFW01000007.1"/>
</dbReference>
<dbReference type="Pfam" id="PF14417">
    <property type="entry name" value="MEDS"/>
    <property type="match status" value="1"/>
</dbReference>